<dbReference type="PANTHER" id="PTHR17204">
    <property type="entry name" value="PRE-MRNA PROCESSING PROTEIN PRP39-RELATED"/>
    <property type="match status" value="1"/>
</dbReference>
<reference evidence="7" key="1">
    <citation type="submission" date="2016-05" db="EMBL/GenBank/DDBJ databases">
        <title>Comparative genomics of biotechnologically important yeasts.</title>
        <authorList>
            <consortium name="DOE Joint Genome Institute"/>
            <person name="Riley R."/>
            <person name="Haridas S."/>
            <person name="Wolfe K.H."/>
            <person name="Lopes M.R."/>
            <person name="Hittinger C.T."/>
            <person name="Goker M."/>
            <person name="Salamov A."/>
            <person name="Wisecaver J."/>
            <person name="Long T.M."/>
            <person name="Aerts A.L."/>
            <person name="Barry K."/>
            <person name="Choi C."/>
            <person name="Clum A."/>
            <person name="Coughlan A.Y."/>
            <person name="Deshpande S."/>
            <person name="Douglass A.P."/>
            <person name="Hanson S.J."/>
            <person name="Klenk H.-P."/>
            <person name="Labutti K."/>
            <person name="Lapidus A."/>
            <person name="Lindquist E."/>
            <person name="Lipzen A."/>
            <person name="Meier-Kolthoff J.P."/>
            <person name="Ohm R.A."/>
            <person name="Otillar R.P."/>
            <person name="Pangilinan J."/>
            <person name="Peng Y."/>
            <person name="Rokas A."/>
            <person name="Rosa C.A."/>
            <person name="Scheuner C."/>
            <person name="Sibirny A.A."/>
            <person name="Slot J.C."/>
            <person name="Stielow J.B."/>
            <person name="Sun H."/>
            <person name="Kurtzman C.P."/>
            <person name="Blackwell M."/>
            <person name="Grigoriev I.V."/>
            <person name="Jeffries T.W."/>
        </authorList>
    </citation>
    <scope>NUCLEOTIDE SEQUENCE [LARGE SCALE GENOMIC DNA]</scope>
    <source>
        <strain evidence="7">NRRL Y-1933</strain>
    </source>
</reference>
<dbReference type="GO" id="GO:0005685">
    <property type="term" value="C:U1 snRNP"/>
    <property type="evidence" value="ECO:0007669"/>
    <property type="project" value="TreeGrafter"/>
</dbReference>
<evidence type="ECO:0000256" key="2">
    <source>
        <dbReference type="ARBA" id="ARBA00022664"/>
    </source>
</evidence>
<evidence type="ECO:0008006" key="8">
    <source>
        <dbReference type="Google" id="ProtNLM"/>
    </source>
</evidence>
<evidence type="ECO:0000256" key="4">
    <source>
        <dbReference type="ARBA" id="ARBA00023187"/>
    </source>
</evidence>
<dbReference type="EMBL" id="KV454544">
    <property type="protein sequence ID" value="ODV65646.1"/>
    <property type="molecule type" value="Genomic_DNA"/>
</dbReference>
<dbReference type="Gene3D" id="1.25.40.10">
    <property type="entry name" value="Tetratricopeptide repeat domain"/>
    <property type="match status" value="2"/>
</dbReference>
<dbReference type="GO" id="GO:0071004">
    <property type="term" value="C:U2-type prespliceosome"/>
    <property type="evidence" value="ECO:0007669"/>
    <property type="project" value="TreeGrafter"/>
</dbReference>
<proteinExistence type="predicted"/>
<gene>
    <name evidence="6" type="ORF">HYPBUDRAFT_128602</name>
</gene>
<dbReference type="GeneID" id="30993946"/>
<evidence type="ECO:0000313" key="6">
    <source>
        <dbReference type="EMBL" id="ODV65646.1"/>
    </source>
</evidence>
<dbReference type="GO" id="GO:0030627">
    <property type="term" value="F:pre-mRNA 5'-splice site binding"/>
    <property type="evidence" value="ECO:0007669"/>
    <property type="project" value="TreeGrafter"/>
</dbReference>
<dbReference type="InterPro" id="IPR011990">
    <property type="entry name" value="TPR-like_helical_dom_sf"/>
</dbReference>
<evidence type="ECO:0000256" key="3">
    <source>
        <dbReference type="ARBA" id="ARBA00022737"/>
    </source>
</evidence>
<name>A0A1E4REK2_9ASCO</name>
<dbReference type="RefSeq" id="XP_020074713.1">
    <property type="nucleotide sequence ID" value="XM_020219396.1"/>
</dbReference>
<dbReference type="GO" id="GO:0000243">
    <property type="term" value="C:commitment complex"/>
    <property type="evidence" value="ECO:0007669"/>
    <property type="project" value="TreeGrafter"/>
</dbReference>
<feature type="non-terminal residue" evidence="6">
    <location>
        <position position="370"/>
    </location>
</feature>
<protein>
    <recommendedName>
        <fullName evidence="8">TPR-like protein</fullName>
    </recommendedName>
</protein>
<keyword evidence="3" id="KW-0677">Repeat</keyword>
<dbReference type="InterPro" id="IPR003107">
    <property type="entry name" value="HAT"/>
</dbReference>
<dbReference type="Proteomes" id="UP000095085">
    <property type="component" value="Unassembled WGS sequence"/>
</dbReference>
<dbReference type="SUPFAM" id="SSF48452">
    <property type="entry name" value="TPR-like"/>
    <property type="match status" value="1"/>
</dbReference>
<evidence type="ECO:0000256" key="1">
    <source>
        <dbReference type="ARBA" id="ARBA00004123"/>
    </source>
</evidence>
<comment type="subcellular location">
    <subcellularLocation>
        <location evidence="1">Nucleus</location>
    </subcellularLocation>
</comment>
<sequence length="370" mass="44173">MSSWESTSLALLADPDNFSLWQQLIHTSSNLELSRSSYQSLLSKYPLLYKYWCGWAELEFKSHHYEEACTVYQKALVELPYCIELWISYLNFKINTISNNLLDILNIFESARSKIGLHFYSNEFYQLYLDFLTHYSNFDNDKYNFKLKKLLLLRMIIEIPCYNYQSNFEAFLTCLNDEVTFQDLPNLIPEHDLSHLKQIYKNDLKLVKSKLKTIFTNTYITTQFKTYQLFRFEKKFSHLNFIPDSSISINEFNNWLNYLDFIQLNKFSNGFVILAYERCLLANSTNPKIWLRYSDYYISKNKFNSSKQILNRGIKLSNNIQTLLIKLIDLEIYTKNILKAKNLCLNYLKKNYNIPLQIYEKLINLEHLIN</sequence>
<dbReference type="OrthoDB" id="10265668at2759"/>
<evidence type="ECO:0000256" key="5">
    <source>
        <dbReference type="ARBA" id="ARBA00023242"/>
    </source>
</evidence>
<keyword evidence="2" id="KW-0507">mRNA processing</keyword>
<dbReference type="AlphaFoldDB" id="A0A1E4REK2"/>
<keyword evidence="5" id="KW-0539">Nucleus</keyword>
<keyword evidence="4" id="KW-0508">mRNA splicing</keyword>
<dbReference type="GO" id="GO:0000395">
    <property type="term" value="P:mRNA 5'-splice site recognition"/>
    <property type="evidence" value="ECO:0007669"/>
    <property type="project" value="TreeGrafter"/>
</dbReference>
<dbReference type="Pfam" id="PF23240">
    <property type="entry name" value="HAT_PRP39_N"/>
    <property type="match status" value="1"/>
</dbReference>
<organism evidence="6 7">
    <name type="scientific">Hyphopichia burtonii NRRL Y-1933</name>
    <dbReference type="NCBI Taxonomy" id="984485"/>
    <lineage>
        <taxon>Eukaryota</taxon>
        <taxon>Fungi</taxon>
        <taxon>Dikarya</taxon>
        <taxon>Ascomycota</taxon>
        <taxon>Saccharomycotina</taxon>
        <taxon>Pichiomycetes</taxon>
        <taxon>Debaryomycetaceae</taxon>
        <taxon>Hyphopichia</taxon>
    </lineage>
</organism>
<accession>A0A1E4REK2</accession>
<dbReference type="InterPro" id="IPR059164">
    <property type="entry name" value="HAT_PRP39_C"/>
</dbReference>
<keyword evidence="7" id="KW-1185">Reference proteome</keyword>
<evidence type="ECO:0000313" key="7">
    <source>
        <dbReference type="Proteomes" id="UP000095085"/>
    </source>
</evidence>
<dbReference type="SMART" id="SM00386">
    <property type="entry name" value="HAT"/>
    <property type="match status" value="5"/>
</dbReference>
<dbReference type="Pfam" id="PF23241">
    <property type="entry name" value="HAT_PRP39_C"/>
    <property type="match status" value="1"/>
</dbReference>
<dbReference type="PANTHER" id="PTHR17204:SF23">
    <property type="entry name" value="U1 SMALL NUCLEAR RIBONUCLEOPROTEIN COMPONENT PRP42"/>
    <property type="match status" value="1"/>
</dbReference>
<dbReference type="STRING" id="984485.A0A1E4REK2"/>